<dbReference type="EMBL" id="CP025491">
    <property type="protein sequence ID" value="AUH71985.1"/>
    <property type="molecule type" value="Genomic_DNA"/>
</dbReference>
<evidence type="ECO:0000313" key="7">
    <source>
        <dbReference type="EMBL" id="AUH71985.1"/>
    </source>
</evidence>
<feature type="domain" description="Integral membrane bound transporter" evidence="6">
    <location>
        <begin position="26"/>
        <end position="149"/>
    </location>
</feature>
<evidence type="ECO:0000256" key="4">
    <source>
        <dbReference type="ARBA" id="ARBA00023136"/>
    </source>
</evidence>
<evidence type="ECO:0000256" key="5">
    <source>
        <dbReference type="SAM" id="Phobius"/>
    </source>
</evidence>
<feature type="transmembrane region" description="Helical" evidence="5">
    <location>
        <begin position="140"/>
        <end position="159"/>
    </location>
</feature>
<evidence type="ECO:0000259" key="6">
    <source>
        <dbReference type="Pfam" id="PF13515"/>
    </source>
</evidence>
<sequence>MELSVFKNIDYRKTRALQICLVFATALAVQRVMAYSHAGWIGFAVMMIYAGFDKGASLLRTTHRFWGAVLGLLLSYFLWVLGQIDFRLILIVIPFIVFMAYFSLGKLYAFPTIFTVTLTSLGTDYYGGNNYAVPNFFFDYLLSTVVAFLLCFMFEFFVFRGSQLSRKFYLDLQKRIITRLNKLFHIVIQRPMRDSTYLQVSIALNTNILDLYAFVDAAKHETHPEINFLEELSFFSSVVQQAYHNIRRLFVLSPHRNELLELETQNILQQLARENQNQRIKYIGE</sequence>
<evidence type="ECO:0000256" key="2">
    <source>
        <dbReference type="ARBA" id="ARBA00022692"/>
    </source>
</evidence>
<reference evidence="7 8" key="1">
    <citation type="submission" date="2017-12" db="EMBL/GenBank/DDBJ databases">
        <title>Legionella sainthelensi LA01-117, whole genome sequence of a clinical isolate from New Zealand.</title>
        <authorList>
            <person name="Cree S.L."/>
            <person name="Slow S."/>
            <person name="Kennedy M.A."/>
            <person name="Murdoch D.R."/>
            <person name="Biggs P.J."/>
            <person name="Anderson T."/>
        </authorList>
    </citation>
    <scope>NUCLEOTIDE SEQUENCE [LARGE SCALE GENOMIC DNA]</scope>
    <source>
        <strain evidence="7 8">LA01-117</strain>
    </source>
</reference>
<dbReference type="Pfam" id="PF13515">
    <property type="entry name" value="FUSC_2"/>
    <property type="match status" value="1"/>
</dbReference>
<protein>
    <submittedName>
        <fullName evidence="7">FUSC family protein</fullName>
    </submittedName>
</protein>
<comment type="subcellular location">
    <subcellularLocation>
        <location evidence="1">Membrane</location>
        <topology evidence="1">Multi-pass membrane protein</topology>
    </subcellularLocation>
</comment>
<dbReference type="Proteomes" id="UP000234343">
    <property type="component" value="Chromosome"/>
</dbReference>
<keyword evidence="8" id="KW-1185">Reference proteome</keyword>
<evidence type="ECO:0000313" key="8">
    <source>
        <dbReference type="Proteomes" id="UP000234343"/>
    </source>
</evidence>
<feature type="transmembrane region" description="Helical" evidence="5">
    <location>
        <begin position="88"/>
        <end position="110"/>
    </location>
</feature>
<dbReference type="GO" id="GO:0016020">
    <property type="term" value="C:membrane"/>
    <property type="evidence" value="ECO:0007669"/>
    <property type="project" value="UniProtKB-SubCell"/>
</dbReference>
<dbReference type="AlphaFoldDB" id="A0A2H5FKD0"/>
<organism evidence="7 8">
    <name type="scientific">Legionella sainthelensi</name>
    <dbReference type="NCBI Taxonomy" id="28087"/>
    <lineage>
        <taxon>Bacteria</taxon>
        <taxon>Pseudomonadati</taxon>
        <taxon>Pseudomonadota</taxon>
        <taxon>Gammaproteobacteria</taxon>
        <taxon>Legionellales</taxon>
        <taxon>Legionellaceae</taxon>
        <taxon>Legionella</taxon>
    </lineage>
</organism>
<evidence type="ECO:0000256" key="1">
    <source>
        <dbReference type="ARBA" id="ARBA00004141"/>
    </source>
</evidence>
<keyword evidence="3 5" id="KW-1133">Transmembrane helix</keyword>
<keyword evidence="4 5" id="KW-0472">Membrane</keyword>
<gene>
    <name evidence="7" type="ORF">CAB17_07840</name>
</gene>
<feature type="transmembrane region" description="Helical" evidence="5">
    <location>
        <begin position="64"/>
        <end position="81"/>
    </location>
</feature>
<feature type="transmembrane region" description="Helical" evidence="5">
    <location>
        <begin position="21"/>
        <end position="52"/>
    </location>
</feature>
<name>A0A2H5FKD0_9GAMM</name>
<evidence type="ECO:0000256" key="3">
    <source>
        <dbReference type="ARBA" id="ARBA00022989"/>
    </source>
</evidence>
<accession>A0A2H5FKD0</accession>
<dbReference type="InterPro" id="IPR049453">
    <property type="entry name" value="Memb_transporter_dom"/>
</dbReference>
<keyword evidence="2 5" id="KW-0812">Transmembrane</keyword>
<dbReference type="KEGG" id="lsh:CAB17_07840"/>
<proteinExistence type="predicted"/>